<name>A0A4Y7JTG1_PAPSO</name>
<dbReference type="Proteomes" id="UP000316621">
    <property type="component" value="Chromosome 5"/>
</dbReference>
<accession>A0A4Y7JTG1</accession>
<gene>
    <name evidence="1" type="ORF">C5167_025115</name>
</gene>
<evidence type="ECO:0000313" key="1">
    <source>
        <dbReference type="EMBL" id="RZC63340.1"/>
    </source>
</evidence>
<dbReference type="EMBL" id="CM010719">
    <property type="protein sequence ID" value="RZC63340.1"/>
    <property type="molecule type" value="Genomic_DNA"/>
</dbReference>
<evidence type="ECO:0000313" key="2">
    <source>
        <dbReference type="Proteomes" id="UP000316621"/>
    </source>
</evidence>
<proteinExistence type="predicted"/>
<protein>
    <submittedName>
        <fullName evidence="1">Uncharacterized protein</fullName>
    </submittedName>
</protein>
<reference evidence="1 2" key="1">
    <citation type="journal article" date="2018" name="Science">
        <title>The opium poppy genome and morphinan production.</title>
        <authorList>
            <person name="Guo L."/>
            <person name="Winzer T."/>
            <person name="Yang X."/>
            <person name="Li Y."/>
            <person name="Ning Z."/>
            <person name="He Z."/>
            <person name="Teodor R."/>
            <person name="Lu Y."/>
            <person name="Bowser T.A."/>
            <person name="Graham I.A."/>
            <person name="Ye K."/>
        </authorList>
    </citation>
    <scope>NUCLEOTIDE SEQUENCE [LARGE SCALE GENOMIC DNA]</scope>
    <source>
        <strain evidence="2">cv. HN1</strain>
        <tissue evidence="1">Leaves</tissue>
    </source>
</reference>
<keyword evidence="2" id="KW-1185">Reference proteome</keyword>
<dbReference type="Gramene" id="RZC63340">
    <property type="protein sequence ID" value="RZC63340"/>
    <property type="gene ID" value="C5167_025115"/>
</dbReference>
<organism evidence="1 2">
    <name type="scientific">Papaver somniferum</name>
    <name type="common">Opium poppy</name>
    <dbReference type="NCBI Taxonomy" id="3469"/>
    <lineage>
        <taxon>Eukaryota</taxon>
        <taxon>Viridiplantae</taxon>
        <taxon>Streptophyta</taxon>
        <taxon>Embryophyta</taxon>
        <taxon>Tracheophyta</taxon>
        <taxon>Spermatophyta</taxon>
        <taxon>Magnoliopsida</taxon>
        <taxon>Ranunculales</taxon>
        <taxon>Papaveraceae</taxon>
        <taxon>Papaveroideae</taxon>
        <taxon>Papaver</taxon>
    </lineage>
</organism>
<dbReference type="AlphaFoldDB" id="A0A4Y7JTG1"/>
<sequence>MQSATVKQLMRSAMYFPISVSRVEAKHSIGRRNFPRCKAEIGTVSRVEATRKPSTTLAGETSRDAKLKYVHTYIC</sequence>